<accession>A0A835TDL3</accession>
<evidence type="ECO:0000256" key="1">
    <source>
        <dbReference type="SAM" id="MobiDB-lite"/>
    </source>
</evidence>
<evidence type="ECO:0000313" key="2">
    <source>
        <dbReference type="EMBL" id="KAG2438409.1"/>
    </source>
</evidence>
<dbReference type="EMBL" id="JAEHOD010000043">
    <property type="protein sequence ID" value="KAG2438409.1"/>
    <property type="molecule type" value="Genomic_DNA"/>
</dbReference>
<organism evidence="2 4">
    <name type="scientific">Chlamydomonas schloesseri</name>
    <dbReference type="NCBI Taxonomy" id="2026947"/>
    <lineage>
        <taxon>Eukaryota</taxon>
        <taxon>Viridiplantae</taxon>
        <taxon>Chlorophyta</taxon>
        <taxon>core chlorophytes</taxon>
        <taxon>Chlorophyceae</taxon>
        <taxon>CS clade</taxon>
        <taxon>Chlamydomonadales</taxon>
        <taxon>Chlamydomonadaceae</taxon>
        <taxon>Chlamydomonas</taxon>
    </lineage>
</organism>
<name>A0A835TDL3_9CHLO</name>
<evidence type="ECO:0000313" key="4">
    <source>
        <dbReference type="Proteomes" id="UP000613740"/>
    </source>
</evidence>
<dbReference type="Proteomes" id="UP000613740">
    <property type="component" value="Unassembled WGS sequence"/>
</dbReference>
<reference evidence="2" key="1">
    <citation type="journal article" date="2020" name="bioRxiv">
        <title>Comparative genomics of Chlamydomonas.</title>
        <authorList>
            <person name="Craig R.J."/>
            <person name="Hasan A.R."/>
            <person name="Ness R.W."/>
            <person name="Keightley P.D."/>
        </authorList>
    </citation>
    <scope>NUCLEOTIDE SEQUENCE</scope>
    <source>
        <strain evidence="2">CCAP 11/173</strain>
    </source>
</reference>
<dbReference type="AlphaFoldDB" id="A0A835TDL3"/>
<comment type="caution">
    <text evidence="2">The sequence shown here is derived from an EMBL/GenBank/DDBJ whole genome shotgun (WGS) entry which is preliminary data.</text>
</comment>
<keyword evidence="4" id="KW-1185">Reference proteome</keyword>
<protein>
    <submittedName>
        <fullName evidence="2">Uncharacterized protein</fullName>
    </submittedName>
</protein>
<evidence type="ECO:0000313" key="3">
    <source>
        <dbReference type="EMBL" id="KAG2438411.1"/>
    </source>
</evidence>
<proteinExistence type="predicted"/>
<dbReference type="EMBL" id="JAEHOD010000043">
    <property type="protein sequence ID" value="KAG2438411.1"/>
    <property type="molecule type" value="Genomic_DNA"/>
</dbReference>
<sequence length="168" mass="17750">MSDLFIFANMENAYSPNTSPAGSRRTSASGSPSPSSSFSSFSSSCPIMNWVPTPPGYGRMLMVTSVGLISFPDYDPDLQQPAASSSSCQDSAAGILAPSPTFQSVSDWALLMEERINCARALLQAEVPPMLMMPMTTTPSRPEVESAAPARLPLYLRGAGRRPAAAAP</sequence>
<feature type="region of interest" description="Disordered" evidence="1">
    <location>
        <begin position="14"/>
        <end position="42"/>
    </location>
</feature>
<feature type="compositionally biased region" description="Low complexity" evidence="1">
    <location>
        <begin position="18"/>
        <end position="42"/>
    </location>
</feature>
<gene>
    <name evidence="2" type="ORF">HYH02_010864</name>
    <name evidence="3" type="ORF">HYH02_010866</name>
</gene>